<gene>
    <name evidence="3" type="ORF">EAT49_03595</name>
</gene>
<organism evidence="3 4">
    <name type="scientific">Histidinibacterium lentulum</name>
    <dbReference type="NCBI Taxonomy" id="2480588"/>
    <lineage>
        <taxon>Bacteria</taxon>
        <taxon>Pseudomonadati</taxon>
        <taxon>Pseudomonadota</taxon>
        <taxon>Alphaproteobacteria</taxon>
        <taxon>Rhodobacterales</taxon>
        <taxon>Paracoccaceae</taxon>
        <taxon>Histidinibacterium</taxon>
    </lineage>
</organism>
<feature type="domain" description="Mandelate racemase/muconate lactonizing enzyme C-terminal" evidence="2">
    <location>
        <begin position="125"/>
        <end position="230"/>
    </location>
</feature>
<dbReference type="PROSITE" id="PS00909">
    <property type="entry name" value="MR_MLE_2"/>
    <property type="match status" value="1"/>
</dbReference>
<keyword evidence="4" id="KW-1185">Reference proteome</keyword>
<dbReference type="SFLD" id="SFLDG00179">
    <property type="entry name" value="mandelate_racemase"/>
    <property type="match status" value="1"/>
</dbReference>
<dbReference type="Proteomes" id="UP000268016">
    <property type="component" value="Unassembled WGS sequence"/>
</dbReference>
<dbReference type="SUPFAM" id="SSF54826">
    <property type="entry name" value="Enolase N-terminal domain-like"/>
    <property type="match status" value="1"/>
</dbReference>
<dbReference type="InterPro" id="IPR034593">
    <property type="entry name" value="DgoD-like"/>
</dbReference>
<accession>A0A3N2R7E2</accession>
<dbReference type="EC" id="4.2.1.6" evidence="3"/>
<dbReference type="SFLD" id="SFLDS00001">
    <property type="entry name" value="Enolase"/>
    <property type="match status" value="1"/>
</dbReference>
<dbReference type="PANTHER" id="PTHR48080:SF2">
    <property type="entry name" value="D-GALACTONATE DEHYDRATASE"/>
    <property type="match status" value="1"/>
</dbReference>
<dbReference type="EMBL" id="RDRB01000002">
    <property type="protein sequence ID" value="ROU03402.1"/>
    <property type="molecule type" value="Genomic_DNA"/>
</dbReference>
<dbReference type="InterPro" id="IPR013342">
    <property type="entry name" value="Mandelate_racemase_C"/>
</dbReference>
<dbReference type="Gene3D" id="3.30.390.10">
    <property type="entry name" value="Enolase-like, N-terminal domain"/>
    <property type="match status" value="1"/>
</dbReference>
<dbReference type="NCBIfam" id="NF010624">
    <property type="entry name" value="PRK14017.1"/>
    <property type="match status" value="1"/>
</dbReference>
<reference evidence="3 4" key="1">
    <citation type="submission" date="2018-10" db="EMBL/GenBank/DDBJ databases">
        <title>Histidinibacterium lentulum gen. nov., sp. nov., a marine bacterium from the culture broth of Picochlorum sp. 122.</title>
        <authorList>
            <person name="Wang G."/>
        </authorList>
    </citation>
    <scope>NUCLEOTIDE SEQUENCE [LARGE SCALE GENOMIC DNA]</scope>
    <source>
        <strain evidence="3 4">B17</strain>
    </source>
</reference>
<dbReference type="GO" id="GO:0008869">
    <property type="term" value="F:galactonate dehydratase activity"/>
    <property type="evidence" value="ECO:0007669"/>
    <property type="project" value="UniProtKB-EC"/>
</dbReference>
<dbReference type="RefSeq" id="WP_123640936.1">
    <property type="nucleotide sequence ID" value="NZ_ML119082.1"/>
</dbReference>
<evidence type="ECO:0000256" key="1">
    <source>
        <dbReference type="ARBA" id="ARBA00023239"/>
    </source>
</evidence>
<dbReference type="Gene3D" id="3.20.20.120">
    <property type="entry name" value="Enolase-like C-terminal domain"/>
    <property type="match status" value="1"/>
</dbReference>
<dbReference type="GO" id="GO:0009063">
    <property type="term" value="P:amino acid catabolic process"/>
    <property type="evidence" value="ECO:0007669"/>
    <property type="project" value="InterPro"/>
</dbReference>
<sequence length="382" mass="41268">MKITALRTFAVPPRWLFLKIETDEGISGWGEPVLEGHAATLAAKIAEYAPMLIGRDPGRITDIWQMLYRNGCYRDGPVLMSAISGIDMALWDIKGKALGQPVHALLGGRVRDRIRAYTWIGGDRAETLIEDAHRARAQGYTAAKFNVAGEVPMIASHAQVDAILANIGALRDAVGPDFDLAVDFHGRVSVPMARVLLAELTPIRPLFVEDPVLPGQLPAMADLARGTPITLACGERMHSRAEFRQLFELRAAGIVNPDTAHVGGISEMLRIGAQAEAHDVALAPHCPLGPIAFAACLQIDALCHNAVLQEHATAIHYNGTIGQHDYVADRAAVALEDGYLAIPEGPGLSVEVDEEAVIRLSETGHDWRAPVWRHADGSVAEW</sequence>
<dbReference type="PROSITE" id="PS00908">
    <property type="entry name" value="MR_MLE_1"/>
    <property type="match status" value="1"/>
</dbReference>
<evidence type="ECO:0000313" key="4">
    <source>
        <dbReference type="Proteomes" id="UP000268016"/>
    </source>
</evidence>
<dbReference type="AlphaFoldDB" id="A0A3N2R7E2"/>
<dbReference type="InterPro" id="IPR036849">
    <property type="entry name" value="Enolase-like_C_sf"/>
</dbReference>
<evidence type="ECO:0000313" key="3">
    <source>
        <dbReference type="EMBL" id="ROU03402.1"/>
    </source>
</evidence>
<dbReference type="SUPFAM" id="SSF51604">
    <property type="entry name" value="Enolase C-terminal domain-like"/>
    <property type="match status" value="1"/>
</dbReference>
<evidence type="ECO:0000259" key="2">
    <source>
        <dbReference type="SMART" id="SM00922"/>
    </source>
</evidence>
<dbReference type="GO" id="GO:0000287">
    <property type="term" value="F:magnesium ion binding"/>
    <property type="evidence" value="ECO:0007669"/>
    <property type="project" value="UniProtKB-ARBA"/>
</dbReference>
<keyword evidence="1 3" id="KW-0456">Lyase</keyword>
<dbReference type="InterPro" id="IPR013341">
    <property type="entry name" value="Mandelate_racemase_N_dom"/>
</dbReference>
<dbReference type="InterPro" id="IPR029065">
    <property type="entry name" value="Enolase_C-like"/>
</dbReference>
<dbReference type="OrthoDB" id="9802699at2"/>
<protein>
    <submittedName>
        <fullName evidence="3">Galactonate dehydratase</fullName>
        <ecNumber evidence="3">4.2.1.6</ecNumber>
    </submittedName>
</protein>
<name>A0A3N2R7E2_9RHOB</name>
<proteinExistence type="predicted"/>
<dbReference type="SMART" id="SM00922">
    <property type="entry name" value="MR_MLE"/>
    <property type="match status" value="1"/>
</dbReference>
<dbReference type="Pfam" id="PF02746">
    <property type="entry name" value="MR_MLE_N"/>
    <property type="match status" value="1"/>
</dbReference>
<dbReference type="InterPro" id="IPR018110">
    <property type="entry name" value="Mandel_Rmase/mucon_lact_enz_CS"/>
</dbReference>
<dbReference type="Pfam" id="PF13378">
    <property type="entry name" value="MR_MLE_C"/>
    <property type="match status" value="1"/>
</dbReference>
<dbReference type="PANTHER" id="PTHR48080">
    <property type="entry name" value="D-GALACTONATE DEHYDRATASE-RELATED"/>
    <property type="match status" value="1"/>
</dbReference>
<comment type="caution">
    <text evidence="3">The sequence shown here is derived from an EMBL/GenBank/DDBJ whole genome shotgun (WGS) entry which is preliminary data.</text>
</comment>
<dbReference type="InterPro" id="IPR029017">
    <property type="entry name" value="Enolase-like_N"/>
</dbReference>